<accession>A0AAW2F0I9</accession>
<evidence type="ECO:0000256" key="1">
    <source>
        <dbReference type="SAM" id="SignalP"/>
    </source>
</evidence>
<comment type="caution">
    <text evidence="2">The sequence shown here is derived from an EMBL/GenBank/DDBJ whole genome shotgun (WGS) entry which is preliminary data.</text>
</comment>
<protein>
    <submittedName>
        <fullName evidence="2">Uncharacterized protein</fullName>
    </submittedName>
</protein>
<reference evidence="2 3" key="1">
    <citation type="submission" date="2023-03" db="EMBL/GenBank/DDBJ databases">
        <title>High recombination rates correlate with genetic variation in Cardiocondyla obscurior ants.</title>
        <authorList>
            <person name="Errbii M."/>
        </authorList>
    </citation>
    <scope>NUCLEOTIDE SEQUENCE [LARGE SCALE GENOMIC DNA]</scope>
    <source>
        <strain evidence="2">Alpha-2009</strain>
        <tissue evidence="2">Whole body</tissue>
    </source>
</reference>
<feature type="signal peptide" evidence="1">
    <location>
        <begin position="1"/>
        <end position="19"/>
    </location>
</feature>
<dbReference type="AlphaFoldDB" id="A0AAW2F0I9"/>
<sequence>MKFCVALLIVAVTMTAVISSPVRKDQNVASTTVASVTVAPFNIITVPDFPVILTATTIVSTICDDNSIMNLSFLSLIYAPFRRRNTCPEGYRTDSSGTCRILVYASVM</sequence>
<keyword evidence="3" id="KW-1185">Reference proteome</keyword>
<dbReference type="EMBL" id="JADYXP020000016">
    <property type="protein sequence ID" value="KAL0108368.1"/>
    <property type="molecule type" value="Genomic_DNA"/>
</dbReference>
<feature type="chain" id="PRO_5043598501" evidence="1">
    <location>
        <begin position="20"/>
        <end position="108"/>
    </location>
</feature>
<keyword evidence="1" id="KW-0732">Signal</keyword>
<dbReference type="Proteomes" id="UP001430953">
    <property type="component" value="Unassembled WGS sequence"/>
</dbReference>
<evidence type="ECO:0000313" key="3">
    <source>
        <dbReference type="Proteomes" id="UP001430953"/>
    </source>
</evidence>
<proteinExistence type="predicted"/>
<evidence type="ECO:0000313" key="2">
    <source>
        <dbReference type="EMBL" id="KAL0108368.1"/>
    </source>
</evidence>
<organism evidence="2 3">
    <name type="scientific">Cardiocondyla obscurior</name>
    <dbReference type="NCBI Taxonomy" id="286306"/>
    <lineage>
        <taxon>Eukaryota</taxon>
        <taxon>Metazoa</taxon>
        <taxon>Ecdysozoa</taxon>
        <taxon>Arthropoda</taxon>
        <taxon>Hexapoda</taxon>
        <taxon>Insecta</taxon>
        <taxon>Pterygota</taxon>
        <taxon>Neoptera</taxon>
        <taxon>Endopterygota</taxon>
        <taxon>Hymenoptera</taxon>
        <taxon>Apocrita</taxon>
        <taxon>Aculeata</taxon>
        <taxon>Formicoidea</taxon>
        <taxon>Formicidae</taxon>
        <taxon>Myrmicinae</taxon>
        <taxon>Cardiocondyla</taxon>
    </lineage>
</organism>
<name>A0AAW2F0I9_9HYME</name>
<gene>
    <name evidence="2" type="ORF">PUN28_015124</name>
</gene>